<evidence type="ECO:0000313" key="2">
    <source>
        <dbReference type="EMBL" id="SDQ30562.1"/>
    </source>
</evidence>
<keyword evidence="3" id="KW-1185">Reference proteome</keyword>
<evidence type="ECO:0000256" key="1">
    <source>
        <dbReference type="SAM" id="Phobius"/>
    </source>
</evidence>
<protein>
    <recommendedName>
        <fullName evidence="4">Pentapeptide repeat-containing protein</fullName>
    </recommendedName>
</protein>
<dbReference type="RefSeq" id="WP_074630468.1">
    <property type="nucleotide sequence ID" value="NZ_FNKY01000001.1"/>
</dbReference>
<proteinExistence type="predicted"/>
<organism evidence="2 3">
    <name type="scientific">Nitrosospira multiformis</name>
    <dbReference type="NCBI Taxonomy" id="1231"/>
    <lineage>
        <taxon>Bacteria</taxon>
        <taxon>Pseudomonadati</taxon>
        <taxon>Pseudomonadota</taxon>
        <taxon>Betaproteobacteria</taxon>
        <taxon>Nitrosomonadales</taxon>
        <taxon>Nitrosomonadaceae</taxon>
        <taxon>Nitrosospira</taxon>
    </lineage>
</organism>
<comment type="caution">
    <text evidence="2">The sequence shown here is derived from an EMBL/GenBank/DDBJ whole genome shotgun (WGS) entry which is preliminary data.</text>
</comment>
<dbReference type="Gene3D" id="2.160.20.80">
    <property type="entry name" value="E3 ubiquitin-protein ligase SopA"/>
    <property type="match status" value="1"/>
</dbReference>
<feature type="transmembrane region" description="Helical" evidence="1">
    <location>
        <begin position="375"/>
        <end position="398"/>
    </location>
</feature>
<evidence type="ECO:0008006" key="4">
    <source>
        <dbReference type="Google" id="ProtNLM"/>
    </source>
</evidence>
<dbReference type="EMBL" id="FNKY01000001">
    <property type="protein sequence ID" value="SDQ30562.1"/>
    <property type="molecule type" value="Genomic_DNA"/>
</dbReference>
<keyword evidence="1" id="KW-0472">Membrane</keyword>
<keyword evidence="1" id="KW-1133">Transmembrane helix</keyword>
<name>A0ABY0T645_9PROT</name>
<reference evidence="2 3" key="1">
    <citation type="submission" date="2016-10" db="EMBL/GenBank/DDBJ databases">
        <authorList>
            <person name="Varghese N."/>
            <person name="Submissions S."/>
        </authorList>
    </citation>
    <scope>NUCLEOTIDE SEQUENCE [LARGE SCALE GENOMIC DNA]</scope>
    <source>
        <strain evidence="2 3">Nl1</strain>
    </source>
</reference>
<evidence type="ECO:0000313" key="3">
    <source>
        <dbReference type="Proteomes" id="UP000183471"/>
    </source>
</evidence>
<keyword evidence="1" id="KW-0812">Transmembrane</keyword>
<dbReference type="Proteomes" id="UP000183471">
    <property type="component" value="Unassembled WGS sequence"/>
</dbReference>
<accession>A0ABY0T645</accession>
<gene>
    <name evidence="2" type="ORF">SAMN05216402_0288</name>
</gene>
<sequence>MNKEESLALLAQGKEAWNEWAQRILAERAELEATGLWEAIEGAVDIEAQNLQTHDWLQDSHVNFRGHVFEDVTFDGFVFPGYTDFFNAKFSKGVDFNNALFKAKVVFTRATFMDFTDFSNSTFMKAVEFSLAVFEGPISFQHIFFHGYASFVSVQGKSLFLMTSVKFQTLPYFLQAQFHEAPILEDLRFFMGSKIVHEEGEAVLWRALKRLAIQAHNHEAEQFYFAEEIKSYRGTTDAILPDTDNLLVNKPLWPGGGRYWAGLFYEVFSDFGRSIIRPLIWWIVVMVAAATYYNASSANIDRVSSYNQSTANATAPSARGNIAFQVDDCHKEKAAVYLAIHNGLVFSGLGQSKKLDKSYACLYGDEKNGPVMPDAAVYVGLIQTLLSAIFIFLLLLAVRNLFRIK</sequence>